<feature type="compositionally biased region" description="Basic residues" evidence="1">
    <location>
        <begin position="197"/>
        <end position="206"/>
    </location>
</feature>
<accession>A0A8E2F8K2</accession>
<feature type="compositionally biased region" description="Polar residues" evidence="1">
    <location>
        <begin position="542"/>
        <end position="552"/>
    </location>
</feature>
<dbReference type="GO" id="GO:0003677">
    <property type="term" value="F:DNA binding"/>
    <property type="evidence" value="ECO:0007669"/>
    <property type="project" value="InterPro"/>
</dbReference>
<dbReference type="SMART" id="SM00384">
    <property type="entry name" value="AT_hook"/>
    <property type="match status" value="2"/>
</dbReference>
<feature type="region of interest" description="Disordered" evidence="1">
    <location>
        <begin position="289"/>
        <end position="321"/>
    </location>
</feature>
<feature type="compositionally biased region" description="Polar residues" evidence="1">
    <location>
        <begin position="220"/>
        <end position="243"/>
    </location>
</feature>
<feature type="compositionally biased region" description="Acidic residues" evidence="1">
    <location>
        <begin position="861"/>
        <end position="871"/>
    </location>
</feature>
<gene>
    <name evidence="2" type="ORF">AOQ84DRAFT_420323</name>
</gene>
<feature type="compositionally biased region" description="Acidic residues" evidence="1">
    <location>
        <begin position="102"/>
        <end position="113"/>
    </location>
</feature>
<feature type="region of interest" description="Disordered" evidence="1">
    <location>
        <begin position="622"/>
        <end position="645"/>
    </location>
</feature>
<feature type="compositionally biased region" description="Polar residues" evidence="1">
    <location>
        <begin position="174"/>
        <end position="196"/>
    </location>
</feature>
<feature type="region of interest" description="Disordered" evidence="1">
    <location>
        <begin position="951"/>
        <end position="977"/>
    </location>
</feature>
<feature type="region of interest" description="Disordered" evidence="1">
    <location>
        <begin position="843"/>
        <end position="917"/>
    </location>
</feature>
<dbReference type="InterPro" id="IPR017956">
    <property type="entry name" value="AT_hook_DNA-bd_motif"/>
</dbReference>
<proteinExistence type="predicted"/>
<dbReference type="Proteomes" id="UP000250140">
    <property type="component" value="Unassembled WGS sequence"/>
</dbReference>
<feature type="compositionally biased region" description="Basic and acidic residues" evidence="1">
    <location>
        <begin position="786"/>
        <end position="799"/>
    </location>
</feature>
<evidence type="ECO:0000313" key="2">
    <source>
        <dbReference type="EMBL" id="OCL12293.1"/>
    </source>
</evidence>
<name>A0A8E2F8K2_9PEZI</name>
<feature type="region of interest" description="Disordered" evidence="1">
    <location>
        <begin position="486"/>
        <end position="554"/>
    </location>
</feature>
<sequence length="1307" mass="144887">MASRIQAPSLNEDFMNDSYPESSPDPLSISHIGSRPRGVRATSKQYRKAPMAPSSANTQQPQQQSNFDMPTVDFPSPTKSMTMRTGGTGGISPWRIKVTVEAEPEFDGSDEENVGYGSPRLNHTMRTTATTIPLRDPDASSPVKRRGRPRKSDASSTAKSKRSGTPVRRKSKPRNSNTGVTQTSFSNTVVDNASTSTKKRRGRPRKSLQSEADIVPPDNRGNTSSENTTQEAQFGTVNSSYGNRSLEGDASWRVEPNYSSLKSLHEKYSAEDQIEKPEIRCWDQRIKRRVPTPAKTPRLPEGSTQPQQRQGEIGHEQDEESILESQRACGQTKAFDDHRSTLIGINGNASQCSKTPSSPMNDKLHTPSESDSRDDADMWRAMVAREHADDEQALGLEDNRSKGQDESSIEDANGHYELEEVNTISCGDQDTTILESEGFSMVSIDSLPSRQACLSSPPYRNAGINTLRQSIGPGIDQESLNLPNKASEQDHYDLPSGLSTSFMPSSTGLTPSNTRSSPPLAPPKQHTPSLMTKSPSAPPPISVQQFSPQKASTPKLARVVKAGIALQGVLDPVTEASSEGPANESLERKIDRLDDLFSGFSEGTRRELRAGLRLGEQIAKQYQQRSISKEASPLLSRPSTEPDTKAAEDDIFTVLLKVQQNDASYQRLPTPEDDHYILAIPSQSSERTDVEYPSLSVPIQSTQLASPARSVDEMSWQADTPKSTGHTTPELAVGSLRHIRNAITVQQDSVISPGKYADEFSTYIQWERKAADQQPEKSYSSQVVTTKDDEPEKQDNHSDIWHEEASRSLEALPCDEVATDIYARHSLSLQDLFTDDASQLKPARGKIPKTWRRKSSSDFNYSDEPEPETEEGLSSNSAEQKRTEATESKTMFQKSKTVERRTDEVYESDDSDDTGMFWQQNLPNVYRKSNSSRPKGTKLDLSMLLGIDDSPLKNSLLNSPRKLSPSKNSPNKIAPLQLSPHKSNVVKRLAIPNNHENLQHIDQSSQAYILEQTSPSCDGTDDSVSSDIRQLRAEMEARPFEHHNLTLHEIEEVTEHSEQQDMATASPLSPPKPPETSILAPKRAYSPIFSDTRQKAASISARKSTEHVTIAEVTRTQSPGLFNRLTSTLWSAVTPTVPPPSHPIISRYDPLPRLEPWTKTHYKTLDAMFQYHKRHPTAFTPSSPPNLNNALLNAFSDRAKFLGAKYSCWGYSVAIDETHIVIAAAFMQLLTLQDIAEYERVTRKTVQRGSVGPGPDGKVIGAETVVRRLFTIVAGEELRKDEKKGKDVSKNGGLKIQWPNEENWMKW</sequence>
<feature type="compositionally biased region" description="Polar residues" evidence="1">
    <location>
        <begin position="526"/>
        <end position="535"/>
    </location>
</feature>
<feature type="region of interest" description="Disordered" evidence="1">
    <location>
        <begin position="1054"/>
        <end position="1079"/>
    </location>
</feature>
<evidence type="ECO:0000256" key="1">
    <source>
        <dbReference type="SAM" id="MobiDB-lite"/>
    </source>
</evidence>
<dbReference type="OrthoDB" id="3946221at2759"/>
<feature type="compositionally biased region" description="Basic residues" evidence="1">
    <location>
        <begin position="843"/>
        <end position="854"/>
    </location>
</feature>
<feature type="region of interest" description="Disordered" evidence="1">
    <location>
        <begin position="1"/>
        <end position="250"/>
    </location>
</feature>
<feature type="compositionally biased region" description="Polar residues" evidence="1">
    <location>
        <begin position="497"/>
        <end position="517"/>
    </location>
</feature>
<reference evidence="2 3" key="1">
    <citation type="journal article" date="2016" name="Nat. Commun.">
        <title>Ectomycorrhizal ecology is imprinted in the genome of the dominant symbiotic fungus Cenococcum geophilum.</title>
        <authorList>
            <consortium name="DOE Joint Genome Institute"/>
            <person name="Peter M."/>
            <person name="Kohler A."/>
            <person name="Ohm R.A."/>
            <person name="Kuo A."/>
            <person name="Krutzmann J."/>
            <person name="Morin E."/>
            <person name="Arend M."/>
            <person name="Barry K.W."/>
            <person name="Binder M."/>
            <person name="Choi C."/>
            <person name="Clum A."/>
            <person name="Copeland A."/>
            <person name="Grisel N."/>
            <person name="Haridas S."/>
            <person name="Kipfer T."/>
            <person name="LaButti K."/>
            <person name="Lindquist E."/>
            <person name="Lipzen A."/>
            <person name="Maire R."/>
            <person name="Meier B."/>
            <person name="Mihaltcheva S."/>
            <person name="Molinier V."/>
            <person name="Murat C."/>
            <person name="Poggeler S."/>
            <person name="Quandt C.A."/>
            <person name="Sperisen C."/>
            <person name="Tritt A."/>
            <person name="Tisserant E."/>
            <person name="Crous P.W."/>
            <person name="Henrissat B."/>
            <person name="Nehls U."/>
            <person name="Egli S."/>
            <person name="Spatafora J.W."/>
            <person name="Grigoriev I.V."/>
            <person name="Martin F.M."/>
        </authorList>
    </citation>
    <scope>NUCLEOTIDE SEQUENCE [LARGE SCALE GENOMIC DNA]</scope>
    <source>
        <strain evidence="2 3">CBS 207.34</strain>
    </source>
</reference>
<keyword evidence="3" id="KW-1185">Reference proteome</keyword>
<feature type="region of interest" description="Disordered" evidence="1">
    <location>
        <begin position="346"/>
        <end position="408"/>
    </location>
</feature>
<dbReference type="EMBL" id="KV748895">
    <property type="protein sequence ID" value="OCL12293.1"/>
    <property type="molecule type" value="Genomic_DNA"/>
</dbReference>
<feature type="region of interest" description="Disordered" evidence="1">
    <location>
        <begin position="769"/>
        <end position="799"/>
    </location>
</feature>
<feature type="compositionally biased region" description="Polar residues" evidence="1">
    <location>
        <begin position="776"/>
        <end position="785"/>
    </location>
</feature>
<organism evidence="2 3">
    <name type="scientific">Glonium stellatum</name>
    <dbReference type="NCBI Taxonomy" id="574774"/>
    <lineage>
        <taxon>Eukaryota</taxon>
        <taxon>Fungi</taxon>
        <taxon>Dikarya</taxon>
        <taxon>Ascomycota</taxon>
        <taxon>Pezizomycotina</taxon>
        <taxon>Dothideomycetes</taxon>
        <taxon>Pleosporomycetidae</taxon>
        <taxon>Gloniales</taxon>
        <taxon>Gloniaceae</taxon>
        <taxon>Glonium</taxon>
    </lineage>
</organism>
<feature type="compositionally biased region" description="Basic and acidic residues" evidence="1">
    <location>
        <begin position="362"/>
        <end position="390"/>
    </location>
</feature>
<feature type="compositionally biased region" description="Polar residues" evidence="1">
    <location>
        <begin position="347"/>
        <end position="360"/>
    </location>
</feature>
<feature type="compositionally biased region" description="Polar residues" evidence="1">
    <location>
        <begin position="54"/>
        <end position="68"/>
    </location>
</feature>
<evidence type="ECO:0000313" key="3">
    <source>
        <dbReference type="Proteomes" id="UP000250140"/>
    </source>
</evidence>
<feature type="compositionally biased region" description="Basic residues" evidence="1">
    <location>
        <begin position="159"/>
        <end position="173"/>
    </location>
</feature>
<protein>
    <submittedName>
        <fullName evidence="2">Uncharacterized protein</fullName>
    </submittedName>
</protein>